<dbReference type="Proteomes" id="UP000518266">
    <property type="component" value="Unassembled WGS sequence"/>
</dbReference>
<evidence type="ECO:0000313" key="1">
    <source>
        <dbReference type="EMBL" id="KAF3838652.1"/>
    </source>
</evidence>
<evidence type="ECO:0000313" key="2">
    <source>
        <dbReference type="Proteomes" id="UP000518266"/>
    </source>
</evidence>
<organism evidence="1 2">
    <name type="scientific">Dissostichus mawsoni</name>
    <name type="common">Antarctic cod</name>
    <dbReference type="NCBI Taxonomy" id="36200"/>
    <lineage>
        <taxon>Eukaryota</taxon>
        <taxon>Metazoa</taxon>
        <taxon>Chordata</taxon>
        <taxon>Craniata</taxon>
        <taxon>Vertebrata</taxon>
        <taxon>Euteleostomi</taxon>
        <taxon>Actinopterygii</taxon>
        <taxon>Neopterygii</taxon>
        <taxon>Teleostei</taxon>
        <taxon>Neoteleostei</taxon>
        <taxon>Acanthomorphata</taxon>
        <taxon>Eupercaria</taxon>
        <taxon>Perciformes</taxon>
        <taxon>Notothenioidei</taxon>
        <taxon>Nototheniidae</taxon>
        <taxon>Dissostichus</taxon>
    </lineage>
</organism>
<dbReference type="OrthoDB" id="10603361at2759"/>
<dbReference type="EMBL" id="JAAKFY010000022">
    <property type="protein sequence ID" value="KAF3838652.1"/>
    <property type="molecule type" value="Genomic_DNA"/>
</dbReference>
<name>A0A7J5XNH5_DISMA</name>
<dbReference type="PROSITE" id="PS51257">
    <property type="entry name" value="PROKAR_LIPOPROTEIN"/>
    <property type="match status" value="1"/>
</dbReference>
<sequence length="79" mass="8461">MHEGRLPVSLLESSSSSTGNFAMSLGSCPASELFNGILKILTLGREALEPELCVVIVSTVVMPRPTRAGSVHVYPERHP</sequence>
<gene>
    <name evidence="1" type="ORF">F7725_010420</name>
</gene>
<comment type="caution">
    <text evidence="1">The sequence shown here is derived from an EMBL/GenBank/DDBJ whole genome shotgun (WGS) entry which is preliminary data.</text>
</comment>
<accession>A0A7J5XNH5</accession>
<reference evidence="1 2" key="1">
    <citation type="submission" date="2020-03" db="EMBL/GenBank/DDBJ databases">
        <title>Dissostichus mawsoni Genome sequencing and assembly.</title>
        <authorList>
            <person name="Park H."/>
        </authorList>
    </citation>
    <scope>NUCLEOTIDE SEQUENCE [LARGE SCALE GENOMIC DNA]</scope>
    <source>
        <strain evidence="1">DM0001</strain>
        <tissue evidence="1">Muscle</tissue>
    </source>
</reference>
<protein>
    <submittedName>
        <fullName evidence="1">Uncharacterized protein</fullName>
    </submittedName>
</protein>
<keyword evidence="2" id="KW-1185">Reference proteome</keyword>
<proteinExistence type="predicted"/>
<dbReference type="AlphaFoldDB" id="A0A7J5XNH5"/>